<evidence type="ECO:0000313" key="2">
    <source>
        <dbReference type="EMBL" id="KAA6403635.1"/>
    </source>
</evidence>
<dbReference type="Proteomes" id="UP000324800">
    <property type="component" value="Unassembled WGS sequence"/>
</dbReference>
<feature type="region of interest" description="Disordered" evidence="1">
    <location>
        <begin position="1"/>
        <end position="26"/>
    </location>
</feature>
<organism evidence="2 3">
    <name type="scientific">Streblomastix strix</name>
    <dbReference type="NCBI Taxonomy" id="222440"/>
    <lineage>
        <taxon>Eukaryota</taxon>
        <taxon>Metamonada</taxon>
        <taxon>Preaxostyla</taxon>
        <taxon>Oxymonadida</taxon>
        <taxon>Streblomastigidae</taxon>
        <taxon>Streblomastix</taxon>
    </lineage>
</organism>
<feature type="compositionally biased region" description="Acidic residues" evidence="1">
    <location>
        <begin position="42"/>
        <end position="52"/>
    </location>
</feature>
<accession>A0A5J4XAU9</accession>
<evidence type="ECO:0000313" key="3">
    <source>
        <dbReference type="Proteomes" id="UP000324800"/>
    </source>
</evidence>
<name>A0A5J4XAU9_9EUKA</name>
<reference evidence="2 3" key="1">
    <citation type="submission" date="2019-03" db="EMBL/GenBank/DDBJ databases">
        <title>Single cell metagenomics reveals metabolic interactions within the superorganism composed of flagellate Streblomastix strix and complex community of Bacteroidetes bacteria on its surface.</title>
        <authorList>
            <person name="Treitli S.C."/>
            <person name="Kolisko M."/>
            <person name="Husnik F."/>
            <person name="Keeling P."/>
            <person name="Hampl V."/>
        </authorList>
    </citation>
    <scope>NUCLEOTIDE SEQUENCE [LARGE SCALE GENOMIC DNA]</scope>
    <source>
        <strain evidence="2">ST1C</strain>
    </source>
</reference>
<evidence type="ECO:0000256" key="1">
    <source>
        <dbReference type="SAM" id="MobiDB-lite"/>
    </source>
</evidence>
<proteinExistence type="predicted"/>
<protein>
    <submittedName>
        <fullName evidence="2">Uncharacterized protein</fullName>
    </submittedName>
</protein>
<gene>
    <name evidence="2" type="ORF">EZS28_000831</name>
</gene>
<feature type="region of interest" description="Disordered" evidence="1">
    <location>
        <begin position="42"/>
        <end position="64"/>
    </location>
</feature>
<sequence>MGYHQRLQVNQSNNDSNEHVDNENDHFVRTRAEIPFEDFIDAMDGNSEDNDDYTASPGAQSAEDNNLDFWQMSGDEDVRYANLETLRRTIADLCEYSNDETSIECEDPDLPGILNKKLKRQQKKQQDDYVLQEWTKRQKILIHLSLSLTKTTLKRYNKDQDWTYRH</sequence>
<dbReference type="EMBL" id="SNRW01000077">
    <property type="protein sequence ID" value="KAA6403635.1"/>
    <property type="molecule type" value="Genomic_DNA"/>
</dbReference>
<comment type="caution">
    <text evidence="2">The sequence shown here is derived from an EMBL/GenBank/DDBJ whole genome shotgun (WGS) entry which is preliminary data.</text>
</comment>
<feature type="compositionally biased region" description="Basic and acidic residues" evidence="1">
    <location>
        <begin position="16"/>
        <end position="26"/>
    </location>
</feature>
<dbReference type="AlphaFoldDB" id="A0A5J4XAU9"/>